<dbReference type="AlphaFoldDB" id="A0A7T8GXV5"/>
<organism evidence="1 2">
    <name type="scientific">Caligus rogercresseyi</name>
    <name type="common">Sea louse</name>
    <dbReference type="NCBI Taxonomy" id="217165"/>
    <lineage>
        <taxon>Eukaryota</taxon>
        <taxon>Metazoa</taxon>
        <taxon>Ecdysozoa</taxon>
        <taxon>Arthropoda</taxon>
        <taxon>Crustacea</taxon>
        <taxon>Multicrustacea</taxon>
        <taxon>Hexanauplia</taxon>
        <taxon>Copepoda</taxon>
        <taxon>Siphonostomatoida</taxon>
        <taxon>Caligidae</taxon>
        <taxon>Caligus</taxon>
    </lineage>
</organism>
<evidence type="ECO:0000313" key="1">
    <source>
        <dbReference type="EMBL" id="QQP39712.1"/>
    </source>
</evidence>
<proteinExistence type="predicted"/>
<sequence>EAYKIEHIISTVQRALYASRTCGGGLSMSLQDLVRRNLDILRSIHRENFKTHFFKWTKTTNKKKNLHLKNIIGAPGSYTPVTGDLNNYFID</sequence>
<dbReference type="Proteomes" id="UP000595437">
    <property type="component" value="Chromosome 9"/>
</dbReference>
<accession>A0A7T8GXV5</accession>
<dbReference type="EMBL" id="CP045898">
    <property type="protein sequence ID" value="QQP39712.1"/>
    <property type="molecule type" value="Genomic_DNA"/>
</dbReference>
<name>A0A7T8GXV5_CALRO</name>
<feature type="non-terminal residue" evidence="1">
    <location>
        <position position="1"/>
    </location>
</feature>
<reference evidence="2" key="1">
    <citation type="submission" date="2021-01" db="EMBL/GenBank/DDBJ databases">
        <title>Caligus Genome Assembly.</title>
        <authorList>
            <person name="Gallardo-Escarate C."/>
        </authorList>
    </citation>
    <scope>NUCLEOTIDE SEQUENCE [LARGE SCALE GENOMIC DNA]</scope>
</reference>
<keyword evidence="2" id="KW-1185">Reference proteome</keyword>
<gene>
    <name evidence="1" type="ORF">FKW44_013521</name>
</gene>
<evidence type="ECO:0000313" key="2">
    <source>
        <dbReference type="Proteomes" id="UP000595437"/>
    </source>
</evidence>
<protein>
    <submittedName>
        <fullName evidence="1">Uncharacterized protein</fullName>
    </submittedName>
</protein>